<accession>A0ABR0RN95</accession>
<dbReference type="GeneID" id="89999135"/>
<feature type="chain" id="PRO_5046261888" description="S-adenosyl-L-methionine-dependent methyltransferase" evidence="1">
    <location>
        <begin position="22"/>
        <end position="273"/>
    </location>
</feature>
<feature type="signal peptide" evidence="1">
    <location>
        <begin position="1"/>
        <end position="21"/>
    </location>
</feature>
<protein>
    <recommendedName>
        <fullName evidence="4">S-adenosyl-L-methionine-dependent methyltransferase</fullName>
    </recommendedName>
</protein>
<dbReference type="PANTHER" id="PTHR45036:SF1">
    <property type="entry name" value="METHYLTRANSFERASE LIKE 7A"/>
    <property type="match status" value="1"/>
</dbReference>
<proteinExistence type="predicted"/>
<dbReference type="SUPFAM" id="SSF53335">
    <property type="entry name" value="S-adenosyl-L-methionine-dependent methyltransferases"/>
    <property type="match status" value="1"/>
</dbReference>
<name>A0ABR0RN95_9EURO</name>
<reference evidence="2 3" key="1">
    <citation type="journal article" date="2023" name="Res Sq">
        <title>Genomic and morphological characterization of Knufia obscura isolated from the Mars 2020 spacecraft assembly facility.</title>
        <authorList>
            <person name="Chander A.M."/>
            <person name="Teixeira M.M."/>
            <person name="Singh N.K."/>
            <person name="Williams M.P."/>
            <person name="Parker C.W."/>
            <person name="Leo P."/>
            <person name="Stajich J.E."/>
            <person name="Torok T."/>
            <person name="Tighe S."/>
            <person name="Mason C.E."/>
            <person name="Venkateswaran K."/>
        </authorList>
    </citation>
    <scope>NUCLEOTIDE SEQUENCE [LARGE SCALE GENOMIC DNA]</scope>
    <source>
        <strain evidence="2 3">CCFEE 5817</strain>
    </source>
</reference>
<gene>
    <name evidence="2" type="ORF">PMZ80_005686</name>
</gene>
<dbReference type="CDD" id="cd02440">
    <property type="entry name" value="AdoMet_MTases"/>
    <property type="match status" value="1"/>
</dbReference>
<evidence type="ECO:0000313" key="3">
    <source>
        <dbReference type="Proteomes" id="UP001334248"/>
    </source>
</evidence>
<sequence>MGVAACYFFLAALLNPHLALTLQIDKIRFKAFAMFWKLFGKTFANDVPSPDLDDMITQYCHGKVLDIGPGGGYQIKRFNGAYQRGQIETIYGVEPGVEMHDDLKAEAMKTFGGDATKIYKILTSGAEPDELVPTLAKQDMLATEGIFDTIITLRALCGIPQPKETVDLFYRLLKPGGRIIFFEHVVNSCEPNHGGSRIAWLFQQAYMLMGWSFWSGGCELTRDTAKNLMNAAAVDGGWADVKILDRNPGGCVPEIYGYMQKKVAARQAIRVTM</sequence>
<keyword evidence="1" id="KW-0732">Signal</keyword>
<evidence type="ECO:0000313" key="2">
    <source>
        <dbReference type="EMBL" id="KAK5941735.1"/>
    </source>
</evidence>
<dbReference type="Proteomes" id="UP001334248">
    <property type="component" value="Unassembled WGS sequence"/>
</dbReference>
<comment type="caution">
    <text evidence="2">The sequence shown here is derived from an EMBL/GenBank/DDBJ whole genome shotgun (WGS) entry which is preliminary data.</text>
</comment>
<dbReference type="PANTHER" id="PTHR45036">
    <property type="entry name" value="METHYLTRANSFERASE LIKE 7B"/>
    <property type="match status" value="1"/>
</dbReference>
<dbReference type="Pfam" id="PF13489">
    <property type="entry name" value="Methyltransf_23"/>
    <property type="match status" value="1"/>
</dbReference>
<organism evidence="2 3">
    <name type="scientific">Knufia obscura</name>
    <dbReference type="NCBI Taxonomy" id="1635080"/>
    <lineage>
        <taxon>Eukaryota</taxon>
        <taxon>Fungi</taxon>
        <taxon>Dikarya</taxon>
        <taxon>Ascomycota</taxon>
        <taxon>Pezizomycotina</taxon>
        <taxon>Eurotiomycetes</taxon>
        <taxon>Chaetothyriomycetidae</taxon>
        <taxon>Chaetothyriales</taxon>
        <taxon>Trichomeriaceae</taxon>
        <taxon>Knufia</taxon>
    </lineage>
</organism>
<dbReference type="EMBL" id="JAVHJV010000006">
    <property type="protein sequence ID" value="KAK5941735.1"/>
    <property type="molecule type" value="Genomic_DNA"/>
</dbReference>
<dbReference type="InterPro" id="IPR029063">
    <property type="entry name" value="SAM-dependent_MTases_sf"/>
</dbReference>
<keyword evidence="3" id="KW-1185">Reference proteome</keyword>
<dbReference type="RefSeq" id="XP_064729825.1">
    <property type="nucleotide sequence ID" value="XM_064874103.1"/>
</dbReference>
<dbReference type="Gene3D" id="3.40.50.150">
    <property type="entry name" value="Vaccinia Virus protein VP39"/>
    <property type="match status" value="1"/>
</dbReference>
<dbReference type="InterPro" id="IPR052356">
    <property type="entry name" value="Thiol_S-MT"/>
</dbReference>
<evidence type="ECO:0000256" key="1">
    <source>
        <dbReference type="SAM" id="SignalP"/>
    </source>
</evidence>
<evidence type="ECO:0008006" key="4">
    <source>
        <dbReference type="Google" id="ProtNLM"/>
    </source>
</evidence>